<sequence>MENRQSEQSQNLSRWEDEMLKLRLAIQQSTEQTTQEMRLLLQDMRFLLKASTSGNHFHNFQGEVRSIPLATKDSYYDKPGQMHYGHQIGPGHSSTAPWAAHWGAHPQIFEMPPPNMLGQPSSVGVSWSHAAVTPSSYGTAIGPSACAATIVPSSYGGTAVPSARAANVAPSACVATIAPNLCGATAALPNATLLPNPNTSIGDAHSKRIIEDKHKISDDTNTRVAANLKKLDDLIAGIEEEEQETIKANNLFEVPITANIVSSPIEVLSFAPFVLDNSDTTTLPLLEELTQHHPNSNVIMGSLARINQFGQLQDDTCFRSHVSTWTIHVFDPGGCTVSIHSAQVEPPINKFQDADLALLYIPRFRIGVVLGISTEGPAFFPFDAGDHCRRSYFTFWPGSSNMANEMFGEADQSSSTGCLAVVPWVPSRDYQSAPLVEISTSRAEALEEPMEEEMAAISMEIEDEGFHQVPQHCMAPELPPTAVPTPLTWS</sequence>
<proteinExistence type="predicted"/>
<comment type="caution">
    <text evidence="1">The sequence shown here is derived from an EMBL/GenBank/DDBJ whole genome shotgun (WGS) entry which is preliminary data.</text>
</comment>
<gene>
    <name evidence="1" type="ORF">KSP39_PZI021081</name>
</gene>
<dbReference type="Proteomes" id="UP001418222">
    <property type="component" value="Unassembled WGS sequence"/>
</dbReference>
<dbReference type="EMBL" id="JBBWWQ010000019">
    <property type="protein sequence ID" value="KAK8919018.1"/>
    <property type="molecule type" value="Genomic_DNA"/>
</dbReference>
<protein>
    <submittedName>
        <fullName evidence="1">Uncharacterized protein</fullName>
    </submittedName>
</protein>
<keyword evidence="2" id="KW-1185">Reference proteome</keyword>
<dbReference type="AlphaFoldDB" id="A0AAP0AY90"/>
<evidence type="ECO:0000313" key="2">
    <source>
        <dbReference type="Proteomes" id="UP001418222"/>
    </source>
</evidence>
<name>A0AAP0AY90_9ASPA</name>
<evidence type="ECO:0000313" key="1">
    <source>
        <dbReference type="EMBL" id="KAK8919018.1"/>
    </source>
</evidence>
<reference evidence="1 2" key="1">
    <citation type="journal article" date="2022" name="Nat. Plants">
        <title>Genomes of leafy and leafless Platanthera orchids illuminate the evolution of mycoheterotrophy.</title>
        <authorList>
            <person name="Li M.H."/>
            <person name="Liu K.W."/>
            <person name="Li Z."/>
            <person name="Lu H.C."/>
            <person name="Ye Q.L."/>
            <person name="Zhang D."/>
            <person name="Wang J.Y."/>
            <person name="Li Y.F."/>
            <person name="Zhong Z.M."/>
            <person name="Liu X."/>
            <person name="Yu X."/>
            <person name="Liu D.K."/>
            <person name="Tu X.D."/>
            <person name="Liu B."/>
            <person name="Hao Y."/>
            <person name="Liao X.Y."/>
            <person name="Jiang Y.T."/>
            <person name="Sun W.H."/>
            <person name="Chen J."/>
            <person name="Chen Y.Q."/>
            <person name="Ai Y."/>
            <person name="Zhai J.W."/>
            <person name="Wu S.S."/>
            <person name="Zhou Z."/>
            <person name="Hsiao Y.Y."/>
            <person name="Wu W.L."/>
            <person name="Chen Y.Y."/>
            <person name="Lin Y.F."/>
            <person name="Hsu J.L."/>
            <person name="Li C.Y."/>
            <person name="Wang Z.W."/>
            <person name="Zhao X."/>
            <person name="Zhong W.Y."/>
            <person name="Ma X.K."/>
            <person name="Ma L."/>
            <person name="Huang J."/>
            <person name="Chen G.Z."/>
            <person name="Huang M.Z."/>
            <person name="Huang L."/>
            <person name="Peng D.H."/>
            <person name="Luo Y.B."/>
            <person name="Zou S.Q."/>
            <person name="Chen S.P."/>
            <person name="Lan S."/>
            <person name="Tsai W.C."/>
            <person name="Van de Peer Y."/>
            <person name="Liu Z.J."/>
        </authorList>
    </citation>
    <scope>NUCLEOTIDE SEQUENCE [LARGE SCALE GENOMIC DNA]</scope>
    <source>
        <strain evidence="1">Lor287</strain>
    </source>
</reference>
<organism evidence="1 2">
    <name type="scientific">Platanthera zijinensis</name>
    <dbReference type="NCBI Taxonomy" id="2320716"/>
    <lineage>
        <taxon>Eukaryota</taxon>
        <taxon>Viridiplantae</taxon>
        <taxon>Streptophyta</taxon>
        <taxon>Embryophyta</taxon>
        <taxon>Tracheophyta</taxon>
        <taxon>Spermatophyta</taxon>
        <taxon>Magnoliopsida</taxon>
        <taxon>Liliopsida</taxon>
        <taxon>Asparagales</taxon>
        <taxon>Orchidaceae</taxon>
        <taxon>Orchidoideae</taxon>
        <taxon>Orchideae</taxon>
        <taxon>Orchidinae</taxon>
        <taxon>Platanthera</taxon>
    </lineage>
</organism>
<dbReference type="PANTHER" id="PTHR35510">
    <property type="entry name" value="DBH-LIKE MONOOXYGENASE"/>
    <property type="match status" value="1"/>
</dbReference>
<dbReference type="PANTHER" id="PTHR35510:SF1">
    <property type="entry name" value="DBH-LIKE MONOOXYGENASE"/>
    <property type="match status" value="1"/>
</dbReference>
<accession>A0AAP0AY90</accession>